<accession>A0A921AXQ6</accession>
<gene>
    <name evidence="1" type="ORF">K8W16_09220</name>
</gene>
<dbReference type="AlphaFoldDB" id="A0A921AXQ6"/>
<proteinExistence type="predicted"/>
<protein>
    <submittedName>
        <fullName evidence="1">Lipoyl synthase</fullName>
    </submittedName>
</protein>
<reference evidence="1" key="1">
    <citation type="journal article" date="2021" name="PeerJ">
        <title>Extensive microbial diversity within the chicken gut microbiome revealed by metagenomics and culture.</title>
        <authorList>
            <person name="Gilroy R."/>
            <person name="Ravi A."/>
            <person name="Getino M."/>
            <person name="Pursley I."/>
            <person name="Horton D.L."/>
            <person name="Alikhan N.F."/>
            <person name="Baker D."/>
            <person name="Gharbi K."/>
            <person name="Hall N."/>
            <person name="Watson M."/>
            <person name="Adriaenssens E.M."/>
            <person name="Foster-Nyarko E."/>
            <person name="Jarju S."/>
            <person name="Secka A."/>
            <person name="Antonio M."/>
            <person name="Oren A."/>
            <person name="Chaudhuri R.R."/>
            <person name="La Ragione R."/>
            <person name="Hildebrand F."/>
            <person name="Pallen M.J."/>
        </authorList>
    </citation>
    <scope>NUCLEOTIDE SEQUENCE</scope>
    <source>
        <strain evidence="1">ChiGjej2B2-19336</strain>
    </source>
</reference>
<sequence length="182" mass="20425">MSSPLLHFYDMKSGEFQSSRVAQKRPNGQFILDVQGATSVAPPEVSEGQAACWDGHAWQIKEDHRQKRDKGGVIIEGSGTDFWLPEDDWRSPARHMEDLGPLPENALLERPAKPEAEVAKEARRARMAELESWFRAHDYIGVKIATGRASAEEYAEEIALMNQYAAEMDALRAEENLLTEGE</sequence>
<comment type="caution">
    <text evidence="1">The sequence shown here is derived from an EMBL/GenBank/DDBJ whole genome shotgun (WGS) entry which is preliminary data.</text>
</comment>
<evidence type="ECO:0000313" key="1">
    <source>
        <dbReference type="EMBL" id="HJD97810.1"/>
    </source>
</evidence>
<dbReference type="RefSeq" id="WP_304122856.1">
    <property type="nucleotide sequence ID" value="NZ_DYZA01000187.1"/>
</dbReference>
<reference evidence="1" key="2">
    <citation type="submission" date="2021-09" db="EMBL/GenBank/DDBJ databases">
        <authorList>
            <person name="Gilroy R."/>
        </authorList>
    </citation>
    <scope>NUCLEOTIDE SEQUENCE</scope>
    <source>
        <strain evidence="1">ChiGjej2B2-19336</strain>
    </source>
</reference>
<name>A0A921AXQ6_9BACT</name>
<evidence type="ECO:0000313" key="2">
    <source>
        <dbReference type="Proteomes" id="UP000698963"/>
    </source>
</evidence>
<dbReference type="Proteomes" id="UP000698963">
    <property type="component" value="Unassembled WGS sequence"/>
</dbReference>
<organism evidence="1 2">
    <name type="scientific">Mailhella massiliensis</name>
    <dbReference type="NCBI Taxonomy" id="1903261"/>
    <lineage>
        <taxon>Bacteria</taxon>
        <taxon>Pseudomonadati</taxon>
        <taxon>Thermodesulfobacteriota</taxon>
        <taxon>Desulfovibrionia</taxon>
        <taxon>Desulfovibrionales</taxon>
        <taxon>Desulfovibrionaceae</taxon>
        <taxon>Mailhella</taxon>
    </lineage>
</organism>
<dbReference type="EMBL" id="DYZA01000187">
    <property type="protein sequence ID" value="HJD97810.1"/>
    <property type="molecule type" value="Genomic_DNA"/>
</dbReference>